<dbReference type="EC" id="2.7.13.3" evidence="2"/>
<keyword evidence="15" id="KW-0472">Membrane</keyword>
<evidence type="ECO:0000256" key="15">
    <source>
        <dbReference type="SAM" id="Phobius"/>
    </source>
</evidence>
<feature type="transmembrane region" description="Helical" evidence="15">
    <location>
        <begin position="248"/>
        <end position="269"/>
    </location>
</feature>
<dbReference type="GO" id="GO:0005524">
    <property type="term" value="F:ATP binding"/>
    <property type="evidence" value="ECO:0007669"/>
    <property type="project" value="UniProtKB-KW"/>
</dbReference>
<evidence type="ECO:0000256" key="5">
    <source>
        <dbReference type="ARBA" id="ARBA00022741"/>
    </source>
</evidence>
<name>A0A6C0GUG8_9BACT</name>
<dbReference type="InterPro" id="IPR018060">
    <property type="entry name" value="HTH_AraC"/>
</dbReference>
<evidence type="ECO:0000256" key="8">
    <source>
        <dbReference type="ARBA" id="ARBA00022840"/>
    </source>
</evidence>
<dbReference type="InterPro" id="IPR036890">
    <property type="entry name" value="HATPase_C_sf"/>
</dbReference>
<evidence type="ECO:0000256" key="6">
    <source>
        <dbReference type="ARBA" id="ARBA00022777"/>
    </source>
</evidence>
<keyword evidence="20" id="KW-1185">Reference proteome</keyword>
<dbReference type="InterPro" id="IPR008979">
    <property type="entry name" value="Galactose-bd-like_sf"/>
</dbReference>
<dbReference type="CDD" id="cd00082">
    <property type="entry name" value="HisKA"/>
    <property type="match status" value="1"/>
</dbReference>
<dbReference type="SMART" id="SM00448">
    <property type="entry name" value="REC"/>
    <property type="match status" value="1"/>
</dbReference>
<dbReference type="PROSITE" id="PS01124">
    <property type="entry name" value="HTH_ARAC_FAMILY_2"/>
    <property type="match status" value="1"/>
</dbReference>
<keyword evidence="3 14" id="KW-0597">Phosphoprotein</keyword>
<keyword evidence="11" id="KW-0238">DNA-binding</keyword>
<dbReference type="InterPro" id="IPR011006">
    <property type="entry name" value="CheY-like_superfamily"/>
</dbReference>
<keyword evidence="5" id="KW-0547">Nucleotide-binding</keyword>
<dbReference type="InterPro" id="IPR003594">
    <property type="entry name" value="HATPase_dom"/>
</dbReference>
<dbReference type="FunFam" id="3.30.565.10:FF:000037">
    <property type="entry name" value="Hybrid sensor histidine kinase/response regulator"/>
    <property type="match status" value="1"/>
</dbReference>
<evidence type="ECO:0000256" key="14">
    <source>
        <dbReference type="PROSITE-ProRule" id="PRU00169"/>
    </source>
</evidence>
<dbReference type="InterPro" id="IPR036097">
    <property type="entry name" value="HisK_dim/P_sf"/>
</dbReference>
<dbReference type="InterPro" id="IPR011623">
    <property type="entry name" value="7TMR_DISM_rcpt_extracell_dom1"/>
</dbReference>
<dbReference type="PROSITE" id="PS50109">
    <property type="entry name" value="HIS_KIN"/>
    <property type="match status" value="1"/>
</dbReference>
<keyword evidence="7" id="KW-0378">Hydrolase</keyword>
<evidence type="ECO:0000256" key="7">
    <source>
        <dbReference type="ARBA" id="ARBA00022801"/>
    </source>
</evidence>
<dbReference type="GO" id="GO:0003700">
    <property type="term" value="F:DNA-binding transcription factor activity"/>
    <property type="evidence" value="ECO:0007669"/>
    <property type="project" value="InterPro"/>
</dbReference>
<keyword evidence="13" id="KW-0326">Glycosidase</keyword>
<evidence type="ECO:0000256" key="10">
    <source>
        <dbReference type="ARBA" id="ARBA00023015"/>
    </source>
</evidence>
<dbReference type="SUPFAM" id="SSF46689">
    <property type="entry name" value="Homeodomain-like"/>
    <property type="match status" value="1"/>
</dbReference>
<feature type="transmembrane region" description="Helical" evidence="15">
    <location>
        <begin position="281"/>
        <end position="299"/>
    </location>
</feature>
<dbReference type="InterPro" id="IPR005467">
    <property type="entry name" value="His_kinase_dom"/>
</dbReference>
<dbReference type="SUPFAM" id="SSF52172">
    <property type="entry name" value="CheY-like"/>
    <property type="match status" value="1"/>
</dbReference>
<comment type="catalytic activity">
    <reaction evidence="1">
        <text>ATP + protein L-histidine = ADP + protein N-phospho-L-histidine.</text>
        <dbReference type="EC" id="2.7.13.3"/>
    </reaction>
</comment>
<dbReference type="InterPro" id="IPR009057">
    <property type="entry name" value="Homeodomain-like_sf"/>
</dbReference>
<keyword evidence="15" id="KW-1133">Transmembrane helix</keyword>
<organism evidence="19 20">
    <name type="scientific">Rhodocytophaga rosea</name>
    <dbReference type="NCBI Taxonomy" id="2704465"/>
    <lineage>
        <taxon>Bacteria</taxon>
        <taxon>Pseudomonadati</taxon>
        <taxon>Bacteroidota</taxon>
        <taxon>Cytophagia</taxon>
        <taxon>Cytophagales</taxon>
        <taxon>Rhodocytophagaceae</taxon>
        <taxon>Rhodocytophaga</taxon>
    </lineage>
</organism>
<keyword evidence="12" id="KW-0804">Transcription</keyword>
<dbReference type="SUPFAM" id="SSF55874">
    <property type="entry name" value="ATPase domain of HSP90 chaperone/DNA topoisomerase II/histidine kinase"/>
    <property type="match status" value="1"/>
</dbReference>
<dbReference type="Proteomes" id="UP000480178">
    <property type="component" value="Chromosome"/>
</dbReference>
<dbReference type="Gene3D" id="3.30.565.10">
    <property type="entry name" value="Histidine kinase-like ATPase, C-terminal domain"/>
    <property type="match status" value="1"/>
</dbReference>
<dbReference type="Gene3D" id="3.40.50.2300">
    <property type="match status" value="1"/>
</dbReference>
<dbReference type="InterPro" id="IPR003661">
    <property type="entry name" value="HisK_dim/P_dom"/>
</dbReference>
<evidence type="ECO:0000256" key="9">
    <source>
        <dbReference type="ARBA" id="ARBA00023012"/>
    </source>
</evidence>
<dbReference type="SUPFAM" id="SSF49785">
    <property type="entry name" value="Galactose-binding domain-like"/>
    <property type="match status" value="1"/>
</dbReference>
<feature type="transmembrane region" description="Helical" evidence="15">
    <location>
        <begin position="305"/>
        <end position="322"/>
    </location>
</feature>
<dbReference type="PROSITE" id="PS50110">
    <property type="entry name" value="RESPONSE_REGULATORY"/>
    <property type="match status" value="1"/>
</dbReference>
<sequence length="984" mass="110945">MTAESLAQDQANVLWLTDDSLQKNRSPYSLYTMPWRFMAGDSLQWAAPSFNDQDWPLTRTSYSIGNTPAGWQGIGWFRLHFDVDTSMVGKLLSFRISHMGASEIYLDGKRIGGFGKVGYSSTEQTYFPDYEPIAFSLEQPGKHVLAVRTSEFHSYLIRRIRYRQGFTIWIAPYEQMNRYIKNMVRSDGLSLVPGVGSGILALLHLFLFLFYPAKKSNLYFSVCLSFFSAAALLVFLEGQTTNLSHHQTIFYLIRSVNFAFNISSVAFVYSVCYGRQSWPIAIFYGIGITLFGLIVQLPFWPFNDVLWLGFLGLSTLEVLRVVSIGMIRKQPGVWLIGVGMLATAFVYFMSAWNVLGLLPNNPSGQGLFMSMGFLLMPFTSSLYLAQDFARTSINLEVQLKQVQTLSAQTLIQEAEKLRLVAIQKEELEQTVQERTSQIQQQADKLRKVNETKTRFFTNLAHEFRTPLTLIVGPVEQILARSQEPSTKQQASLLQTNVRRLLRLVNQLLDLSKLEAGKTSLVTSKGDLIGLVKGMLLSFDSLAVQKQITLQLHTDLEQLIMELDRDKLEKVFSNLFSNALKFTPAGGTVSVSISTEQNGSKPWVQVAIQDTGKGIPAEKTPYVFDQFYQVDASHTREHEGFGIGLALTKELVELHGGRISITSTENQGTLVTVRLPVYQQKLDTAQSEITTAFEEQARITPSEDLESLPAEEITKISELSETPDVPALPLTGELLIIEDNSEVRRFICSSLEHQYRIWEAEGGEEGISLARQHIPDLVITDLMMPRMDGYQVCRELKQDQRTSHIPVLMLTAKADLDSRIEGLQTGADSYLAKPFHQRELLAQIANLITTRQQLRDRYRRENVWQTNESELPSQEQIFLDKVKAFIEARLSDEHFGVDQLSEEMAMSRTQLHRKLKALIDYSPGDLIRLIRLQHALTLLTHNVASVSEVAYQVGFANPASFSASFSRHYGFSPHEAKKKADSPAS</sequence>
<dbReference type="SMART" id="SM00387">
    <property type="entry name" value="HATPase_c"/>
    <property type="match status" value="1"/>
</dbReference>
<feature type="domain" description="Response regulatory" evidence="18">
    <location>
        <begin position="732"/>
        <end position="847"/>
    </location>
</feature>
<dbReference type="InterPro" id="IPR018062">
    <property type="entry name" value="HTH_AraC-typ_CS"/>
</dbReference>
<keyword evidence="8" id="KW-0067">ATP-binding</keyword>
<dbReference type="PANTHER" id="PTHR43547:SF2">
    <property type="entry name" value="HYBRID SIGNAL TRANSDUCTION HISTIDINE KINASE C"/>
    <property type="match status" value="1"/>
</dbReference>
<keyword evidence="10" id="KW-0805">Transcription regulation</keyword>
<evidence type="ECO:0000256" key="12">
    <source>
        <dbReference type="ARBA" id="ARBA00023163"/>
    </source>
</evidence>
<accession>A0A6C0GUG8</accession>
<feature type="transmembrane region" description="Helical" evidence="15">
    <location>
        <begin position="218"/>
        <end position="236"/>
    </location>
</feature>
<dbReference type="SMART" id="SM00388">
    <property type="entry name" value="HisKA"/>
    <property type="match status" value="1"/>
</dbReference>
<keyword evidence="4" id="KW-0808">Transferase</keyword>
<evidence type="ECO:0000256" key="11">
    <source>
        <dbReference type="ARBA" id="ARBA00023125"/>
    </source>
</evidence>
<keyword evidence="6" id="KW-0418">Kinase</keyword>
<dbReference type="InterPro" id="IPR025300">
    <property type="entry name" value="BetaGal_jelly_roll_dom"/>
</dbReference>
<dbReference type="Pfam" id="PF00072">
    <property type="entry name" value="Response_reg"/>
    <property type="match status" value="1"/>
</dbReference>
<dbReference type="RefSeq" id="WP_162447433.1">
    <property type="nucleotide sequence ID" value="NZ_CP048222.1"/>
</dbReference>
<dbReference type="SUPFAM" id="SSF47384">
    <property type="entry name" value="Homodimeric domain of signal transducing histidine kinase"/>
    <property type="match status" value="1"/>
</dbReference>
<dbReference type="Pfam" id="PF07695">
    <property type="entry name" value="7TMR-DISM_7TM"/>
    <property type="match status" value="1"/>
</dbReference>
<feature type="domain" description="HTH araC/xylS-type" evidence="16">
    <location>
        <begin position="879"/>
        <end position="978"/>
    </location>
</feature>
<evidence type="ECO:0000256" key="2">
    <source>
        <dbReference type="ARBA" id="ARBA00012438"/>
    </source>
</evidence>
<evidence type="ECO:0000259" key="18">
    <source>
        <dbReference type="PROSITE" id="PS50110"/>
    </source>
</evidence>
<evidence type="ECO:0000256" key="4">
    <source>
        <dbReference type="ARBA" id="ARBA00022679"/>
    </source>
</evidence>
<dbReference type="Pfam" id="PF02518">
    <property type="entry name" value="HATPase_c"/>
    <property type="match status" value="1"/>
</dbReference>
<dbReference type="Pfam" id="PF12833">
    <property type="entry name" value="HTH_18"/>
    <property type="match status" value="1"/>
</dbReference>
<dbReference type="Gene3D" id="2.60.120.260">
    <property type="entry name" value="Galactose-binding domain-like"/>
    <property type="match status" value="1"/>
</dbReference>
<feature type="transmembrane region" description="Helical" evidence="15">
    <location>
        <begin position="191"/>
        <end position="211"/>
    </location>
</feature>
<feature type="domain" description="Histidine kinase" evidence="17">
    <location>
        <begin position="458"/>
        <end position="678"/>
    </location>
</feature>
<dbReference type="GO" id="GO:0004553">
    <property type="term" value="F:hydrolase activity, hydrolyzing O-glycosyl compounds"/>
    <property type="evidence" value="ECO:0007669"/>
    <property type="project" value="UniProtKB-ARBA"/>
</dbReference>
<keyword evidence="9" id="KW-0902">Two-component regulatory system</keyword>
<evidence type="ECO:0000313" key="19">
    <source>
        <dbReference type="EMBL" id="QHT71497.1"/>
    </source>
</evidence>
<dbReference type="Gene3D" id="1.10.10.60">
    <property type="entry name" value="Homeodomain-like"/>
    <property type="match status" value="1"/>
</dbReference>
<dbReference type="Gene3D" id="1.10.287.130">
    <property type="match status" value="1"/>
</dbReference>
<dbReference type="FunFam" id="1.10.287.130:FF:000045">
    <property type="entry name" value="Two-component system sensor histidine kinase/response regulator"/>
    <property type="match status" value="1"/>
</dbReference>
<dbReference type="KEGG" id="rhoz:GXP67_34975"/>
<dbReference type="PANTHER" id="PTHR43547">
    <property type="entry name" value="TWO-COMPONENT HISTIDINE KINASE"/>
    <property type="match status" value="1"/>
</dbReference>
<dbReference type="PROSITE" id="PS00041">
    <property type="entry name" value="HTH_ARAC_FAMILY_1"/>
    <property type="match status" value="1"/>
</dbReference>
<evidence type="ECO:0000256" key="13">
    <source>
        <dbReference type="ARBA" id="ARBA00023295"/>
    </source>
</evidence>
<gene>
    <name evidence="19" type="ORF">GXP67_34975</name>
</gene>
<protein>
    <recommendedName>
        <fullName evidence="2">histidine kinase</fullName>
        <ecNumber evidence="2">2.7.13.3</ecNumber>
    </recommendedName>
</protein>
<evidence type="ECO:0000256" key="1">
    <source>
        <dbReference type="ARBA" id="ARBA00000085"/>
    </source>
</evidence>
<keyword evidence="15" id="KW-0812">Transmembrane</keyword>
<dbReference type="PRINTS" id="PR00344">
    <property type="entry name" value="BCTRLSENSOR"/>
</dbReference>
<feature type="transmembrane region" description="Helical" evidence="15">
    <location>
        <begin position="334"/>
        <end position="355"/>
    </location>
</feature>
<feature type="modified residue" description="4-aspartylphosphate" evidence="14">
    <location>
        <position position="780"/>
    </location>
</feature>
<dbReference type="SMART" id="SM00342">
    <property type="entry name" value="HTH_ARAC"/>
    <property type="match status" value="1"/>
</dbReference>
<dbReference type="GO" id="GO:0043565">
    <property type="term" value="F:sequence-specific DNA binding"/>
    <property type="evidence" value="ECO:0007669"/>
    <property type="project" value="InterPro"/>
</dbReference>
<dbReference type="Pfam" id="PF00512">
    <property type="entry name" value="HisKA"/>
    <property type="match status" value="1"/>
</dbReference>
<dbReference type="AlphaFoldDB" id="A0A6C0GUG8"/>
<evidence type="ECO:0000259" key="17">
    <source>
        <dbReference type="PROSITE" id="PS50109"/>
    </source>
</evidence>
<dbReference type="Pfam" id="PF13364">
    <property type="entry name" value="BetaGal_ABD2"/>
    <property type="match status" value="1"/>
</dbReference>
<proteinExistence type="predicted"/>
<dbReference type="EMBL" id="CP048222">
    <property type="protein sequence ID" value="QHT71497.1"/>
    <property type="molecule type" value="Genomic_DNA"/>
</dbReference>
<reference evidence="19 20" key="1">
    <citation type="submission" date="2020-01" db="EMBL/GenBank/DDBJ databases">
        <authorList>
            <person name="Kim M.K."/>
        </authorList>
    </citation>
    <scope>NUCLEOTIDE SEQUENCE [LARGE SCALE GENOMIC DNA]</scope>
    <source>
        <strain evidence="19 20">172606-1</strain>
    </source>
</reference>
<dbReference type="CDD" id="cd17574">
    <property type="entry name" value="REC_OmpR"/>
    <property type="match status" value="1"/>
</dbReference>
<dbReference type="InterPro" id="IPR004358">
    <property type="entry name" value="Sig_transdc_His_kin-like_C"/>
</dbReference>
<dbReference type="GO" id="GO:0000155">
    <property type="term" value="F:phosphorelay sensor kinase activity"/>
    <property type="evidence" value="ECO:0007669"/>
    <property type="project" value="InterPro"/>
</dbReference>
<evidence type="ECO:0000313" key="20">
    <source>
        <dbReference type="Proteomes" id="UP000480178"/>
    </source>
</evidence>
<dbReference type="InterPro" id="IPR001789">
    <property type="entry name" value="Sig_transdc_resp-reg_receiver"/>
</dbReference>
<evidence type="ECO:0000256" key="3">
    <source>
        <dbReference type="ARBA" id="ARBA00022553"/>
    </source>
</evidence>
<evidence type="ECO:0000259" key="16">
    <source>
        <dbReference type="PROSITE" id="PS01124"/>
    </source>
</evidence>